<name>A0AAV3XI24_9CYAN</name>
<keyword evidence="4" id="KW-0574">Periplasm</keyword>
<evidence type="ECO:0000256" key="1">
    <source>
        <dbReference type="ARBA" id="ARBA00004418"/>
    </source>
</evidence>
<accession>A0AAV3XI24</accession>
<dbReference type="GO" id="GO:0019808">
    <property type="term" value="F:polyamine binding"/>
    <property type="evidence" value="ECO:0007669"/>
    <property type="project" value="InterPro"/>
</dbReference>
<dbReference type="PRINTS" id="PR00909">
    <property type="entry name" value="SPERMDNBNDNG"/>
</dbReference>
<evidence type="ECO:0000313" key="6">
    <source>
        <dbReference type="Proteomes" id="UP001050975"/>
    </source>
</evidence>
<dbReference type="SUPFAM" id="SSF53850">
    <property type="entry name" value="Periplasmic binding protein-like II"/>
    <property type="match status" value="1"/>
</dbReference>
<dbReference type="GO" id="GO:0042597">
    <property type="term" value="C:periplasmic space"/>
    <property type="evidence" value="ECO:0007669"/>
    <property type="project" value="UniProtKB-SubCell"/>
</dbReference>
<dbReference type="GO" id="GO:0015846">
    <property type="term" value="P:polyamine transport"/>
    <property type="evidence" value="ECO:0007669"/>
    <property type="project" value="InterPro"/>
</dbReference>
<dbReference type="PANTHER" id="PTHR30222:SF17">
    <property type="entry name" value="SPERMIDINE_PUTRESCINE-BINDING PERIPLASMIC PROTEIN"/>
    <property type="match status" value="1"/>
</dbReference>
<protein>
    <submittedName>
        <fullName evidence="5">Extracellular solute-binding protein</fullName>
    </submittedName>
</protein>
<dbReference type="Proteomes" id="UP001050975">
    <property type="component" value="Unassembled WGS sequence"/>
</dbReference>
<evidence type="ECO:0000256" key="3">
    <source>
        <dbReference type="ARBA" id="ARBA00022729"/>
    </source>
</evidence>
<comment type="caution">
    <text evidence="5">The sequence shown here is derived from an EMBL/GenBank/DDBJ whole genome shotgun (WGS) entry which is preliminary data.</text>
</comment>
<comment type="subcellular location">
    <subcellularLocation>
        <location evidence="1">Periplasm</location>
    </subcellularLocation>
</comment>
<sequence>MKRRSFLVGAGSLTLSGLVSGCDRNPGTALKVRLLKDSIPAQILDEFRQGLQQSAKLDFVAEAQLLDLFTRLRSWQKKSSDNDLGWRLLPFGGQQTTPTADLVTLGDYWLAPAIRQKLIQPLDPKQLKAWQQLPQEWQQLVRRNDTGQPDPNGKIWGAPYRWGSTVIAYRRDKFNSSGLQPPTDWSDLWREDCKGRISLLDQPREVIGLTLKKLGLSYNTPNLDKVPQLKENLRALDRQVKFYSSNAYQQPLILGDTWLAVGWSTDLLPLARRYRQIELVVPQSGTALWADLWVRPKNEKSPDTPPLVQQWIDFCWQPDIARQLSRFTQAVSPILVSMKPEEIPDSLKNNQVLLPPTEIIKRSEFLLPLAPESVKQYQSLWAKKFG</sequence>
<keyword evidence="2" id="KW-0813">Transport</keyword>
<dbReference type="PANTHER" id="PTHR30222">
    <property type="entry name" value="SPERMIDINE/PUTRESCINE-BINDING PERIPLASMIC PROTEIN"/>
    <property type="match status" value="1"/>
</dbReference>
<dbReference type="CDD" id="cd13661">
    <property type="entry name" value="PBP2_PotD_PotF_like_1"/>
    <property type="match status" value="1"/>
</dbReference>
<evidence type="ECO:0000256" key="2">
    <source>
        <dbReference type="ARBA" id="ARBA00022448"/>
    </source>
</evidence>
<dbReference type="AlphaFoldDB" id="A0AAV3XI24"/>
<dbReference type="EMBL" id="BLAY01000089">
    <property type="protein sequence ID" value="GET40376.1"/>
    <property type="molecule type" value="Genomic_DNA"/>
</dbReference>
<keyword evidence="3" id="KW-0732">Signal</keyword>
<gene>
    <name evidence="5" type="ORF">MiSe_51850</name>
</gene>
<organism evidence="5 6">
    <name type="scientific">Microseira wollei NIES-4236</name>
    <dbReference type="NCBI Taxonomy" id="2530354"/>
    <lineage>
        <taxon>Bacteria</taxon>
        <taxon>Bacillati</taxon>
        <taxon>Cyanobacteriota</taxon>
        <taxon>Cyanophyceae</taxon>
        <taxon>Oscillatoriophycideae</taxon>
        <taxon>Aerosakkonematales</taxon>
        <taxon>Aerosakkonemataceae</taxon>
        <taxon>Microseira</taxon>
    </lineage>
</organism>
<dbReference type="RefSeq" id="WP_226586216.1">
    <property type="nucleotide sequence ID" value="NZ_BLAY01000089.1"/>
</dbReference>
<evidence type="ECO:0000256" key="4">
    <source>
        <dbReference type="ARBA" id="ARBA00022764"/>
    </source>
</evidence>
<evidence type="ECO:0000313" key="5">
    <source>
        <dbReference type="EMBL" id="GET40376.1"/>
    </source>
</evidence>
<keyword evidence="6" id="KW-1185">Reference proteome</keyword>
<dbReference type="PROSITE" id="PS51257">
    <property type="entry name" value="PROKAR_LIPOPROTEIN"/>
    <property type="match status" value="1"/>
</dbReference>
<dbReference type="InterPro" id="IPR001188">
    <property type="entry name" value="Sperm_putr-bd"/>
</dbReference>
<reference evidence="5" key="1">
    <citation type="submission" date="2019-10" db="EMBL/GenBank/DDBJ databases">
        <title>Draft genome sequece of Microseira wollei NIES-4236.</title>
        <authorList>
            <person name="Yamaguchi H."/>
            <person name="Suzuki S."/>
            <person name="Kawachi M."/>
        </authorList>
    </citation>
    <scope>NUCLEOTIDE SEQUENCE</scope>
    <source>
        <strain evidence="5">NIES-4236</strain>
    </source>
</reference>
<dbReference type="Gene3D" id="3.40.190.10">
    <property type="entry name" value="Periplasmic binding protein-like II"/>
    <property type="match status" value="2"/>
</dbReference>
<proteinExistence type="predicted"/>
<dbReference type="Pfam" id="PF13343">
    <property type="entry name" value="SBP_bac_6"/>
    <property type="match status" value="1"/>
</dbReference>